<gene>
    <name evidence="3" type="ORF">niasHS_006263</name>
</gene>
<dbReference type="EMBL" id="JBICCN010000107">
    <property type="protein sequence ID" value="KAL3093701.1"/>
    <property type="molecule type" value="Genomic_DNA"/>
</dbReference>
<sequence length="133" mass="15381">MFTNFPLLFSAFPIFLLLLTLQFPPKVLGMFSNYNVLPLYQKNNAPKNPSSSTHYGDGGDGREGEENKRKWNWVSFECGTFRRNECEKKKVEIVQGWRLLKFGCAWDIEAQKCMPNEETVKALARGAKEKQRK</sequence>
<dbReference type="AlphaFoldDB" id="A0ABD2JSU4"/>
<comment type="caution">
    <text evidence="3">The sequence shown here is derived from an EMBL/GenBank/DDBJ whole genome shotgun (WGS) entry which is preliminary data.</text>
</comment>
<feature type="signal peptide" evidence="2">
    <location>
        <begin position="1"/>
        <end position="29"/>
    </location>
</feature>
<name>A0ABD2JSU4_HETSC</name>
<evidence type="ECO:0000256" key="2">
    <source>
        <dbReference type="SAM" id="SignalP"/>
    </source>
</evidence>
<accession>A0ABD2JSU4</accession>
<evidence type="ECO:0000313" key="3">
    <source>
        <dbReference type="EMBL" id="KAL3093701.1"/>
    </source>
</evidence>
<keyword evidence="4" id="KW-1185">Reference proteome</keyword>
<reference evidence="3 4" key="1">
    <citation type="submission" date="2024-10" db="EMBL/GenBank/DDBJ databases">
        <authorList>
            <person name="Kim D."/>
        </authorList>
    </citation>
    <scope>NUCLEOTIDE SEQUENCE [LARGE SCALE GENOMIC DNA]</scope>
    <source>
        <strain evidence="3">Taebaek</strain>
    </source>
</reference>
<feature type="region of interest" description="Disordered" evidence="1">
    <location>
        <begin position="43"/>
        <end position="66"/>
    </location>
</feature>
<feature type="compositionally biased region" description="Basic and acidic residues" evidence="1">
    <location>
        <begin position="57"/>
        <end position="66"/>
    </location>
</feature>
<evidence type="ECO:0000256" key="1">
    <source>
        <dbReference type="SAM" id="MobiDB-lite"/>
    </source>
</evidence>
<protein>
    <submittedName>
        <fullName evidence="3">Uncharacterized protein</fullName>
    </submittedName>
</protein>
<evidence type="ECO:0000313" key="4">
    <source>
        <dbReference type="Proteomes" id="UP001620645"/>
    </source>
</evidence>
<keyword evidence="2" id="KW-0732">Signal</keyword>
<proteinExistence type="predicted"/>
<feature type="compositionally biased region" description="Polar residues" evidence="1">
    <location>
        <begin position="43"/>
        <end position="54"/>
    </location>
</feature>
<feature type="chain" id="PRO_5044868107" evidence="2">
    <location>
        <begin position="30"/>
        <end position="133"/>
    </location>
</feature>
<dbReference type="Proteomes" id="UP001620645">
    <property type="component" value="Unassembled WGS sequence"/>
</dbReference>
<organism evidence="3 4">
    <name type="scientific">Heterodera schachtii</name>
    <name type="common">Sugarbeet cyst nematode worm</name>
    <name type="synonym">Tylenchus schachtii</name>
    <dbReference type="NCBI Taxonomy" id="97005"/>
    <lineage>
        <taxon>Eukaryota</taxon>
        <taxon>Metazoa</taxon>
        <taxon>Ecdysozoa</taxon>
        <taxon>Nematoda</taxon>
        <taxon>Chromadorea</taxon>
        <taxon>Rhabditida</taxon>
        <taxon>Tylenchina</taxon>
        <taxon>Tylenchomorpha</taxon>
        <taxon>Tylenchoidea</taxon>
        <taxon>Heteroderidae</taxon>
        <taxon>Heteroderinae</taxon>
        <taxon>Heterodera</taxon>
    </lineage>
</organism>